<evidence type="ECO:0000256" key="3">
    <source>
        <dbReference type="ARBA" id="ARBA00022670"/>
    </source>
</evidence>
<dbReference type="SUPFAM" id="SSF141986">
    <property type="entry name" value="LD-carboxypeptidase A C-terminal domain-like"/>
    <property type="match status" value="1"/>
</dbReference>
<evidence type="ECO:0000256" key="2">
    <source>
        <dbReference type="ARBA" id="ARBA00022645"/>
    </source>
</evidence>
<dbReference type="CDD" id="cd07025">
    <property type="entry name" value="Peptidase_S66"/>
    <property type="match status" value="1"/>
</dbReference>
<gene>
    <name evidence="9" type="ORF">GNZ18_14170</name>
</gene>
<evidence type="ECO:0000259" key="8">
    <source>
        <dbReference type="Pfam" id="PF17676"/>
    </source>
</evidence>
<keyword evidence="2 9" id="KW-0121">Carboxypeptidase</keyword>
<evidence type="ECO:0000256" key="5">
    <source>
        <dbReference type="ARBA" id="ARBA00022825"/>
    </source>
</evidence>
<sequence>MSGGARAEAADGSSGEPAAGLPGGRSSASDLRRYRGLRPGDRIAVVAPSGPADPARLEAGCAVLRDLGLDVVVGKHALDRVNLGAPGPLRDDWHRLAGGDADRAADLEAAWCDPRVRAVVCARGGYGATRVLDHLDWDALAAAAREAERAGTGPKILHGSSDITALHVAFGARLGVTTSFGPMPAGRVADLAAASHLADAPPPADANRTDPAAPTRDASHPRDADRSRDAGQPREAGQSRDAGRTDHPAQAGDAGRAGSAGGAEGAERAPGADAADVETFEGLRAALFREDQSPLTGTHALCEGFAEGPLTGGTLTLLTALLGTPYAPPPAAGRVVLLEDVSEAPYRIDRMLVQLLQAGWFDGAAGVVLGSWERSGDPAELDAVFAARLGPLGVPVLAGAPVGHGPRQRTLELGAPVRLDAGALTLRAPGGAR</sequence>
<organism evidence="9 10">
    <name type="scientific">Actinomadura litoris</name>
    <dbReference type="NCBI Taxonomy" id="2678616"/>
    <lineage>
        <taxon>Bacteria</taxon>
        <taxon>Bacillati</taxon>
        <taxon>Actinomycetota</taxon>
        <taxon>Actinomycetes</taxon>
        <taxon>Streptosporangiales</taxon>
        <taxon>Thermomonosporaceae</taxon>
        <taxon>Actinomadura</taxon>
    </lineage>
</organism>
<feature type="region of interest" description="Disordered" evidence="6">
    <location>
        <begin position="197"/>
        <end position="274"/>
    </location>
</feature>
<feature type="domain" description="LD-carboxypeptidase N-terminal" evidence="7">
    <location>
        <begin position="43"/>
        <end position="180"/>
    </location>
</feature>
<proteinExistence type="inferred from homology"/>
<dbReference type="Pfam" id="PF02016">
    <property type="entry name" value="Peptidase_S66"/>
    <property type="match status" value="1"/>
</dbReference>
<keyword evidence="3" id="KW-0645">Protease</keyword>
<evidence type="ECO:0000313" key="10">
    <source>
        <dbReference type="Proteomes" id="UP000432015"/>
    </source>
</evidence>
<dbReference type="Gene3D" id="3.50.30.60">
    <property type="entry name" value="LD-carboxypeptidase A C-terminal domain-like"/>
    <property type="match status" value="1"/>
</dbReference>
<comment type="caution">
    <text evidence="9">The sequence shown here is derived from an EMBL/GenBank/DDBJ whole genome shotgun (WGS) entry which is preliminary data.</text>
</comment>
<dbReference type="EMBL" id="WOFH01000004">
    <property type="protein sequence ID" value="MUN37745.1"/>
    <property type="molecule type" value="Genomic_DNA"/>
</dbReference>
<dbReference type="GO" id="GO:0006508">
    <property type="term" value="P:proteolysis"/>
    <property type="evidence" value="ECO:0007669"/>
    <property type="project" value="UniProtKB-KW"/>
</dbReference>
<dbReference type="InterPro" id="IPR027461">
    <property type="entry name" value="Carboxypeptidase_A_C_sf"/>
</dbReference>
<dbReference type="Gene3D" id="3.40.50.10740">
    <property type="entry name" value="Class I glutamine amidotransferase-like"/>
    <property type="match status" value="1"/>
</dbReference>
<dbReference type="InterPro" id="IPR003507">
    <property type="entry name" value="S66_fam"/>
</dbReference>
<comment type="similarity">
    <text evidence="1">Belongs to the peptidase S66 family.</text>
</comment>
<evidence type="ECO:0000256" key="6">
    <source>
        <dbReference type="SAM" id="MobiDB-lite"/>
    </source>
</evidence>
<feature type="region of interest" description="Disordered" evidence="6">
    <location>
        <begin position="1"/>
        <end position="31"/>
    </location>
</feature>
<dbReference type="AlphaFoldDB" id="A0A7K1L0F3"/>
<evidence type="ECO:0000256" key="1">
    <source>
        <dbReference type="ARBA" id="ARBA00010233"/>
    </source>
</evidence>
<accession>A0A7K1L0F3</accession>
<feature type="domain" description="LD-carboxypeptidase C-terminal" evidence="8">
    <location>
        <begin position="307"/>
        <end position="419"/>
    </location>
</feature>
<dbReference type="PANTHER" id="PTHR30237">
    <property type="entry name" value="MURAMOYLTETRAPEPTIDE CARBOXYPEPTIDASE"/>
    <property type="match status" value="1"/>
</dbReference>
<name>A0A7K1L0F3_9ACTN</name>
<dbReference type="Proteomes" id="UP000432015">
    <property type="component" value="Unassembled WGS sequence"/>
</dbReference>
<dbReference type="InterPro" id="IPR029062">
    <property type="entry name" value="Class_I_gatase-like"/>
</dbReference>
<reference evidence="9 10" key="1">
    <citation type="submission" date="2019-11" db="EMBL/GenBank/DDBJ databases">
        <authorList>
            <person name="Cao P."/>
        </authorList>
    </citation>
    <scope>NUCLEOTIDE SEQUENCE [LARGE SCALE GENOMIC DNA]</scope>
    <source>
        <strain evidence="9 10">NEAU-AAG5</strain>
    </source>
</reference>
<dbReference type="GO" id="GO:0004180">
    <property type="term" value="F:carboxypeptidase activity"/>
    <property type="evidence" value="ECO:0007669"/>
    <property type="project" value="UniProtKB-KW"/>
</dbReference>
<feature type="compositionally biased region" description="Basic and acidic residues" evidence="6">
    <location>
        <begin position="217"/>
        <end position="247"/>
    </location>
</feature>
<dbReference type="PANTHER" id="PTHR30237:SF2">
    <property type="entry name" value="MUREIN TETRAPEPTIDE CARBOXYPEPTIDASE"/>
    <property type="match status" value="1"/>
</dbReference>
<keyword evidence="4" id="KW-0378">Hydrolase</keyword>
<evidence type="ECO:0000313" key="9">
    <source>
        <dbReference type="EMBL" id="MUN37745.1"/>
    </source>
</evidence>
<dbReference type="SUPFAM" id="SSF52317">
    <property type="entry name" value="Class I glutamine amidotransferase-like"/>
    <property type="match status" value="1"/>
</dbReference>
<dbReference type="InterPro" id="IPR040921">
    <property type="entry name" value="Peptidase_S66C"/>
</dbReference>
<dbReference type="GO" id="GO:0008236">
    <property type="term" value="F:serine-type peptidase activity"/>
    <property type="evidence" value="ECO:0007669"/>
    <property type="project" value="UniProtKB-KW"/>
</dbReference>
<feature type="compositionally biased region" description="Low complexity" evidence="6">
    <location>
        <begin position="197"/>
        <end position="214"/>
    </location>
</feature>
<keyword evidence="10" id="KW-1185">Reference proteome</keyword>
<protein>
    <submittedName>
        <fullName evidence="9">LD-carboxypeptidase</fullName>
    </submittedName>
</protein>
<dbReference type="InterPro" id="IPR040449">
    <property type="entry name" value="Peptidase_S66_N"/>
</dbReference>
<dbReference type="RefSeq" id="WP_156216831.1">
    <property type="nucleotide sequence ID" value="NZ_WOFH01000004.1"/>
</dbReference>
<keyword evidence="5" id="KW-0720">Serine protease</keyword>
<evidence type="ECO:0000256" key="4">
    <source>
        <dbReference type="ARBA" id="ARBA00022801"/>
    </source>
</evidence>
<dbReference type="InterPro" id="IPR027478">
    <property type="entry name" value="LdcA_N"/>
</dbReference>
<dbReference type="Pfam" id="PF17676">
    <property type="entry name" value="Peptidase_S66C"/>
    <property type="match status" value="1"/>
</dbReference>
<evidence type="ECO:0000259" key="7">
    <source>
        <dbReference type="Pfam" id="PF02016"/>
    </source>
</evidence>